<feature type="transmembrane region" description="Helical" evidence="1">
    <location>
        <begin position="115"/>
        <end position="135"/>
    </location>
</feature>
<feature type="transmembrane region" description="Helical" evidence="1">
    <location>
        <begin position="12"/>
        <end position="31"/>
    </location>
</feature>
<evidence type="ECO:0000313" key="3">
    <source>
        <dbReference type="Proteomes" id="UP001589862"/>
    </source>
</evidence>
<dbReference type="EMBL" id="JBHLUB010000002">
    <property type="protein sequence ID" value="MFC0581234.1"/>
    <property type="molecule type" value="Genomic_DNA"/>
</dbReference>
<reference evidence="2 3" key="1">
    <citation type="submission" date="2024-09" db="EMBL/GenBank/DDBJ databases">
        <authorList>
            <person name="Sun Q."/>
            <person name="Mori K."/>
        </authorList>
    </citation>
    <scope>NUCLEOTIDE SEQUENCE [LARGE SCALE GENOMIC DNA]</scope>
    <source>
        <strain evidence="2 3">NCAIM B.02604</strain>
    </source>
</reference>
<keyword evidence="1" id="KW-0812">Transmembrane</keyword>
<feature type="transmembrane region" description="Helical" evidence="1">
    <location>
        <begin position="37"/>
        <end position="61"/>
    </location>
</feature>
<gene>
    <name evidence="2" type="ORF">ACFFFR_02365</name>
</gene>
<sequence>MKTWSKARRLVFVGGVTGLVGAMLGWLFHVADPTRPLWLAILVFSAVIILGVAPTLYMVLWPSPKIQRGQREAEHSIERVWITEASSSAFFWLAAGLILCLALGDILSIDWLRQLTIIHVLVVAALAFIVNYALVRRESAG</sequence>
<keyword evidence="3" id="KW-1185">Reference proteome</keyword>
<proteinExistence type="predicted"/>
<dbReference type="RefSeq" id="WP_377457924.1">
    <property type="nucleotide sequence ID" value="NZ_JBHLUB010000002.1"/>
</dbReference>
<keyword evidence="1" id="KW-0472">Membrane</keyword>
<evidence type="ECO:0000313" key="2">
    <source>
        <dbReference type="EMBL" id="MFC0581234.1"/>
    </source>
</evidence>
<evidence type="ECO:0000256" key="1">
    <source>
        <dbReference type="SAM" id="Phobius"/>
    </source>
</evidence>
<dbReference type="Proteomes" id="UP001589862">
    <property type="component" value="Unassembled WGS sequence"/>
</dbReference>
<keyword evidence="1" id="KW-1133">Transmembrane helix</keyword>
<feature type="transmembrane region" description="Helical" evidence="1">
    <location>
        <begin position="89"/>
        <end position="109"/>
    </location>
</feature>
<protein>
    <recommendedName>
        <fullName evidence="4">DUF2178 domain-containing protein</fullName>
    </recommendedName>
</protein>
<organism evidence="2 3">
    <name type="scientific">Micrococcoides hystricis</name>
    <dbReference type="NCBI Taxonomy" id="1572761"/>
    <lineage>
        <taxon>Bacteria</taxon>
        <taxon>Bacillati</taxon>
        <taxon>Actinomycetota</taxon>
        <taxon>Actinomycetes</taxon>
        <taxon>Micrococcales</taxon>
        <taxon>Micrococcaceae</taxon>
        <taxon>Micrococcoides</taxon>
    </lineage>
</organism>
<evidence type="ECO:0008006" key="4">
    <source>
        <dbReference type="Google" id="ProtNLM"/>
    </source>
</evidence>
<comment type="caution">
    <text evidence="2">The sequence shown here is derived from an EMBL/GenBank/DDBJ whole genome shotgun (WGS) entry which is preliminary data.</text>
</comment>
<accession>A0ABV6P7Y7</accession>
<name>A0ABV6P7Y7_9MICC</name>